<dbReference type="AlphaFoldDB" id="A0A8H6XNN0"/>
<gene>
    <name evidence="2" type="ORF">MSAN_01948300</name>
</gene>
<name>A0A8H6XNN0_9AGAR</name>
<keyword evidence="3" id="KW-1185">Reference proteome</keyword>
<evidence type="ECO:0000313" key="2">
    <source>
        <dbReference type="EMBL" id="KAF7343684.1"/>
    </source>
</evidence>
<dbReference type="OrthoDB" id="3365698at2759"/>
<proteinExistence type="predicted"/>
<keyword evidence="1" id="KW-0175">Coiled coil</keyword>
<evidence type="ECO:0000313" key="3">
    <source>
        <dbReference type="Proteomes" id="UP000623467"/>
    </source>
</evidence>
<accession>A0A8H6XNN0</accession>
<sequence>MSQCATCGAFSISNSDESDFAIPASALTRISELLATNEPPHEPELPLIRSVAQKTAGELASVGAQISRLRDQLSQLEEKQTALAEYHAQTARILSPMRRIPMEILGEIFSWSLPAHGQLDMVHSPWVLTHVSRLWRAVAVFKSSLWSRLYLDFSHEQKYSLTMARTQIERAHTLKIAFWGCHRPDSRSQVDFLELLLDHSTVWEEFRLQLTRALIPPMAACRGHFPLLRRVWVQWDGPESQAAMASVDFLRMAASLVEICVYSRHRFVPTLLPSTHQLTRYTIDAPWTMHYELLKSLPNLHEVRIIRSFERGVPWPPAGQLIHLLYLRCMYVSHVECLDYLRAPSLQTIGFKSRRNVTTRRHLEPFVTRSSCVFRRLCIVGLPDVQTTERILQQYPSITGLAVWIMDLKTQNQDTERDVLATFLTHFTISDSARILPRISNLALACRNADAISYPLYLDMIDSRWSARDCALKDAELLLPNALADPDTEFLARMAILRNHGMHISHLLGDIALERIDQWLEVP</sequence>
<feature type="coiled-coil region" evidence="1">
    <location>
        <begin position="59"/>
        <end position="89"/>
    </location>
</feature>
<evidence type="ECO:0000256" key="1">
    <source>
        <dbReference type="SAM" id="Coils"/>
    </source>
</evidence>
<protein>
    <submittedName>
        <fullName evidence="2">F-box domain-containing protein</fullName>
    </submittedName>
</protein>
<reference evidence="2" key="1">
    <citation type="submission" date="2020-05" db="EMBL/GenBank/DDBJ databases">
        <title>Mycena genomes resolve the evolution of fungal bioluminescence.</title>
        <authorList>
            <person name="Tsai I.J."/>
        </authorList>
    </citation>
    <scope>NUCLEOTIDE SEQUENCE</scope>
    <source>
        <strain evidence="2">160909Yilan</strain>
    </source>
</reference>
<organism evidence="2 3">
    <name type="scientific">Mycena sanguinolenta</name>
    <dbReference type="NCBI Taxonomy" id="230812"/>
    <lineage>
        <taxon>Eukaryota</taxon>
        <taxon>Fungi</taxon>
        <taxon>Dikarya</taxon>
        <taxon>Basidiomycota</taxon>
        <taxon>Agaricomycotina</taxon>
        <taxon>Agaricomycetes</taxon>
        <taxon>Agaricomycetidae</taxon>
        <taxon>Agaricales</taxon>
        <taxon>Marasmiineae</taxon>
        <taxon>Mycenaceae</taxon>
        <taxon>Mycena</taxon>
    </lineage>
</organism>
<dbReference type="Proteomes" id="UP000623467">
    <property type="component" value="Unassembled WGS sequence"/>
</dbReference>
<comment type="caution">
    <text evidence="2">The sequence shown here is derived from an EMBL/GenBank/DDBJ whole genome shotgun (WGS) entry which is preliminary data.</text>
</comment>
<dbReference type="EMBL" id="JACAZH010000022">
    <property type="protein sequence ID" value="KAF7343684.1"/>
    <property type="molecule type" value="Genomic_DNA"/>
</dbReference>